<reference evidence="12 13" key="1">
    <citation type="submission" date="2017-07" db="EMBL/GenBank/DDBJ databases">
        <title>Draft whole genome sequences of clinical Proprionibacteriaceae strains.</title>
        <authorList>
            <person name="Bernier A.-M."/>
            <person name="Bernard K."/>
            <person name="Domingo M.-C."/>
        </authorList>
    </citation>
    <scope>NUCLEOTIDE SEQUENCE [LARGE SCALE GENOMIC DNA]</scope>
    <source>
        <strain evidence="12 13">NML 030167</strain>
    </source>
</reference>
<feature type="transmembrane region" description="Helical" evidence="9">
    <location>
        <begin position="100"/>
        <end position="120"/>
    </location>
</feature>
<keyword evidence="4" id="KW-0808">Transferase</keyword>
<evidence type="ECO:0000259" key="11">
    <source>
        <dbReference type="Pfam" id="PF07730"/>
    </source>
</evidence>
<dbReference type="Proteomes" id="UP000215896">
    <property type="component" value="Unassembled WGS sequence"/>
</dbReference>
<dbReference type="PANTHER" id="PTHR24421">
    <property type="entry name" value="NITRATE/NITRITE SENSOR PROTEIN NARX-RELATED"/>
    <property type="match status" value="1"/>
</dbReference>
<keyword evidence="13" id="KW-1185">Reference proteome</keyword>
<dbReference type="EC" id="2.7.13.3" evidence="2"/>
<dbReference type="GO" id="GO:0000155">
    <property type="term" value="F:phosphorelay sensor kinase activity"/>
    <property type="evidence" value="ECO:0007669"/>
    <property type="project" value="InterPro"/>
</dbReference>
<dbReference type="AlphaFoldDB" id="A0A255GLT3"/>
<feature type="transmembrane region" description="Helical" evidence="9">
    <location>
        <begin position="7"/>
        <end position="27"/>
    </location>
</feature>
<evidence type="ECO:0000256" key="2">
    <source>
        <dbReference type="ARBA" id="ARBA00012438"/>
    </source>
</evidence>
<evidence type="ECO:0000256" key="3">
    <source>
        <dbReference type="ARBA" id="ARBA00022553"/>
    </source>
</evidence>
<dbReference type="RefSeq" id="WP_094404814.1">
    <property type="nucleotide sequence ID" value="NZ_NMVO01000002.1"/>
</dbReference>
<evidence type="ECO:0000256" key="1">
    <source>
        <dbReference type="ARBA" id="ARBA00000085"/>
    </source>
</evidence>
<evidence type="ECO:0000313" key="13">
    <source>
        <dbReference type="Proteomes" id="UP000215896"/>
    </source>
</evidence>
<name>A0A255GLT3_9ACTN</name>
<feature type="transmembrane region" description="Helical" evidence="9">
    <location>
        <begin position="127"/>
        <end position="148"/>
    </location>
</feature>
<dbReference type="GO" id="GO:0016020">
    <property type="term" value="C:membrane"/>
    <property type="evidence" value="ECO:0007669"/>
    <property type="project" value="InterPro"/>
</dbReference>
<keyword evidence="9" id="KW-0472">Membrane</keyword>
<gene>
    <name evidence="12" type="ORF">CGZ94_03995</name>
</gene>
<dbReference type="Gene3D" id="1.20.5.1930">
    <property type="match status" value="1"/>
</dbReference>
<evidence type="ECO:0000256" key="8">
    <source>
        <dbReference type="ARBA" id="ARBA00023012"/>
    </source>
</evidence>
<evidence type="ECO:0000256" key="6">
    <source>
        <dbReference type="ARBA" id="ARBA00022777"/>
    </source>
</evidence>
<proteinExistence type="predicted"/>
<comment type="catalytic activity">
    <reaction evidence="1">
        <text>ATP + protein L-histidine = ADP + protein N-phospho-L-histidine.</text>
        <dbReference type="EC" id="2.7.13.3"/>
    </reaction>
</comment>
<evidence type="ECO:0000256" key="7">
    <source>
        <dbReference type="ARBA" id="ARBA00022840"/>
    </source>
</evidence>
<sequence length="378" mass="41168">MKMSRRMLVLLDVLVGVLVLFNVVTSLAAQRQYFWLLVTGCVGSVLVALCWIAWRVWRDPRLLQLMLIASALAAVGGGGAVPLLLTLLSISLVIASNGLWYGIAGLAVYALVATVTMVLVQRSLAFLLLELVSLTVLGGLGLVLGQLLRELAAERRTNQRLLDELRAATHVEKELMLADERARSARELHDGLGHRLTLIGMSLEYAERIHEREPGAAYAEVGQAREQARDAMAYMRRWVRALNPPREANLSGIAAFEAIAESFRGTGLEVVVRQRGIEQPLGHAASLFAYRLVQEGLTNVLRHSTADRVEITVHWRDRGVEIEIGDNGAERGTELAETQPGFGLRSLAERAEQLGGSFSARSDARGVVLTGSLPEAAA</sequence>
<dbReference type="Pfam" id="PF02518">
    <property type="entry name" value="HATPase_c"/>
    <property type="match status" value="1"/>
</dbReference>
<evidence type="ECO:0000256" key="4">
    <source>
        <dbReference type="ARBA" id="ARBA00022679"/>
    </source>
</evidence>
<feature type="transmembrane region" description="Helical" evidence="9">
    <location>
        <begin position="66"/>
        <end position="94"/>
    </location>
</feature>
<comment type="caution">
    <text evidence="12">The sequence shown here is derived from an EMBL/GenBank/DDBJ whole genome shotgun (WGS) entry which is preliminary data.</text>
</comment>
<accession>A0A255GLT3</accession>
<keyword evidence="7" id="KW-0067">ATP-binding</keyword>
<dbReference type="InterPro" id="IPR011712">
    <property type="entry name" value="Sig_transdc_His_kin_sub3_dim/P"/>
</dbReference>
<dbReference type="GO" id="GO:0005524">
    <property type="term" value="F:ATP binding"/>
    <property type="evidence" value="ECO:0007669"/>
    <property type="project" value="UniProtKB-KW"/>
</dbReference>
<evidence type="ECO:0000259" key="10">
    <source>
        <dbReference type="Pfam" id="PF02518"/>
    </source>
</evidence>
<keyword evidence="9" id="KW-0812">Transmembrane</keyword>
<keyword evidence="8" id="KW-0902">Two-component regulatory system</keyword>
<dbReference type="InterPro" id="IPR050482">
    <property type="entry name" value="Sensor_HK_TwoCompSys"/>
</dbReference>
<dbReference type="InterPro" id="IPR036890">
    <property type="entry name" value="HATPase_C_sf"/>
</dbReference>
<organism evidence="12 13">
    <name type="scientific">Enemella evansiae</name>
    <dbReference type="NCBI Taxonomy" id="2016499"/>
    <lineage>
        <taxon>Bacteria</taxon>
        <taxon>Bacillati</taxon>
        <taxon>Actinomycetota</taxon>
        <taxon>Actinomycetes</taxon>
        <taxon>Propionibacteriales</taxon>
        <taxon>Propionibacteriaceae</taxon>
        <taxon>Enemella</taxon>
    </lineage>
</organism>
<keyword evidence="3" id="KW-0597">Phosphoprotein</keyword>
<dbReference type="CDD" id="cd16917">
    <property type="entry name" value="HATPase_UhpB-NarQ-NarX-like"/>
    <property type="match status" value="1"/>
</dbReference>
<feature type="transmembrane region" description="Helical" evidence="9">
    <location>
        <begin position="33"/>
        <end position="54"/>
    </location>
</feature>
<dbReference type="EMBL" id="NMVO01000002">
    <property type="protein sequence ID" value="OYO16798.1"/>
    <property type="molecule type" value="Genomic_DNA"/>
</dbReference>
<dbReference type="SUPFAM" id="SSF55874">
    <property type="entry name" value="ATPase domain of HSP90 chaperone/DNA topoisomerase II/histidine kinase"/>
    <property type="match status" value="1"/>
</dbReference>
<protein>
    <recommendedName>
        <fullName evidence="2">histidine kinase</fullName>
        <ecNumber evidence="2">2.7.13.3</ecNumber>
    </recommendedName>
</protein>
<keyword evidence="5" id="KW-0547">Nucleotide-binding</keyword>
<evidence type="ECO:0000256" key="9">
    <source>
        <dbReference type="SAM" id="Phobius"/>
    </source>
</evidence>
<dbReference type="InterPro" id="IPR003594">
    <property type="entry name" value="HATPase_dom"/>
</dbReference>
<dbReference type="PANTHER" id="PTHR24421:SF10">
    <property type="entry name" value="NITRATE_NITRITE SENSOR PROTEIN NARQ"/>
    <property type="match status" value="1"/>
</dbReference>
<feature type="domain" description="Signal transduction histidine kinase subgroup 3 dimerisation and phosphoacceptor" evidence="11">
    <location>
        <begin position="180"/>
        <end position="245"/>
    </location>
</feature>
<feature type="domain" description="Histidine kinase/HSP90-like ATPase" evidence="10">
    <location>
        <begin position="288"/>
        <end position="374"/>
    </location>
</feature>
<dbReference type="Pfam" id="PF07730">
    <property type="entry name" value="HisKA_3"/>
    <property type="match status" value="1"/>
</dbReference>
<dbReference type="GO" id="GO:0046983">
    <property type="term" value="F:protein dimerization activity"/>
    <property type="evidence" value="ECO:0007669"/>
    <property type="project" value="InterPro"/>
</dbReference>
<keyword evidence="6 12" id="KW-0418">Kinase</keyword>
<keyword evidence="9" id="KW-1133">Transmembrane helix</keyword>
<evidence type="ECO:0000313" key="12">
    <source>
        <dbReference type="EMBL" id="OYO16798.1"/>
    </source>
</evidence>
<evidence type="ECO:0000256" key="5">
    <source>
        <dbReference type="ARBA" id="ARBA00022741"/>
    </source>
</evidence>
<dbReference type="Gene3D" id="3.30.565.10">
    <property type="entry name" value="Histidine kinase-like ATPase, C-terminal domain"/>
    <property type="match status" value="1"/>
</dbReference>
<dbReference type="OrthoDB" id="227596at2"/>